<gene>
    <name evidence="1" type="ORF">AM493_05170</name>
</gene>
<dbReference type="RefSeq" id="WP_054406685.1">
    <property type="nucleotide sequence ID" value="NZ_FOYA01000003.1"/>
</dbReference>
<comment type="caution">
    <text evidence="1">The sequence shown here is derived from an EMBL/GenBank/DDBJ whole genome shotgun (WGS) entry which is preliminary data.</text>
</comment>
<keyword evidence="2" id="KW-1185">Reference proteome</keyword>
<dbReference type="Proteomes" id="UP000037755">
    <property type="component" value="Unassembled WGS sequence"/>
</dbReference>
<dbReference type="Gene3D" id="3.30.530.20">
    <property type="match status" value="1"/>
</dbReference>
<dbReference type="EMBL" id="LIYD01000005">
    <property type="protein sequence ID" value="KOS05489.1"/>
    <property type="molecule type" value="Genomic_DNA"/>
</dbReference>
<evidence type="ECO:0000313" key="2">
    <source>
        <dbReference type="Proteomes" id="UP000037755"/>
    </source>
</evidence>
<name>A0A0M9VHE5_9FLAO</name>
<dbReference type="STRING" id="1202724.AM493_05170"/>
<reference evidence="1 2" key="1">
    <citation type="submission" date="2015-08" db="EMBL/GenBank/DDBJ databases">
        <title>Whole genome sequence of Flavobacterium akiainvivens IK-1T, from decaying Wikstroemia oahuensis, an endemic Hawaiian shrub.</title>
        <authorList>
            <person name="Wan X."/>
            <person name="Hou S."/>
            <person name="Saito J."/>
            <person name="Donachie S."/>
        </authorList>
    </citation>
    <scope>NUCLEOTIDE SEQUENCE [LARGE SCALE GENOMIC DNA]</scope>
    <source>
        <strain evidence="1 2">IK-1</strain>
    </source>
</reference>
<accession>A0A0M9VHE5</accession>
<dbReference type="InterPro" id="IPR023393">
    <property type="entry name" value="START-like_dom_sf"/>
</dbReference>
<dbReference type="PATRIC" id="fig|1202724.3.peg.1070"/>
<evidence type="ECO:0008006" key="3">
    <source>
        <dbReference type="Google" id="ProtNLM"/>
    </source>
</evidence>
<dbReference type="OrthoDB" id="2355173at2"/>
<sequence length="142" mass="16379">MKSLIAKQSIKIDASPERVWQILTKPEYIRQWGSLPEDFGDYEISPETVLNYPQSRLSVALFEMNKALGYSLYMPTWEEEVTTVGYTYRISADEDGHTWLTTEIGDFAILVEGDAYYKDSLRFSDTASHRIKELAEKKEVLL</sequence>
<dbReference type="SUPFAM" id="SSF55961">
    <property type="entry name" value="Bet v1-like"/>
    <property type="match status" value="1"/>
</dbReference>
<evidence type="ECO:0000313" key="1">
    <source>
        <dbReference type="EMBL" id="KOS05489.1"/>
    </source>
</evidence>
<proteinExistence type="predicted"/>
<organism evidence="1 2">
    <name type="scientific">Flavobacterium akiainvivens</name>
    <dbReference type="NCBI Taxonomy" id="1202724"/>
    <lineage>
        <taxon>Bacteria</taxon>
        <taxon>Pseudomonadati</taxon>
        <taxon>Bacteroidota</taxon>
        <taxon>Flavobacteriia</taxon>
        <taxon>Flavobacteriales</taxon>
        <taxon>Flavobacteriaceae</taxon>
        <taxon>Flavobacterium</taxon>
    </lineage>
</organism>
<protein>
    <recommendedName>
        <fullName evidence="3">Polyketide cyclase</fullName>
    </recommendedName>
</protein>
<dbReference type="AlphaFoldDB" id="A0A0M9VHE5"/>